<sequence>MSSDTFPVYDSCGRTIQDGDIFYISLFEDCFAASAHSDGIFFSEGSFESGSQFTIETVDGFKYIKAVRYDGYIVVNEIGREGCLDLVILSKELPEPENRLCIVQHERFKSIMHLKTADGSESVELMLLKSSCGLFNLSSRHALFQFKRGNDGDL</sequence>
<comment type="caution">
    <text evidence="1">The sequence shown here is derived from an EMBL/GenBank/DDBJ whole genome shotgun (WGS) entry which is preliminary data.</text>
</comment>
<gene>
    <name evidence="1" type="ORF">DL89DRAFT_264977</name>
</gene>
<dbReference type="AlphaFoldDB" id="A0A1Y1WGU6"/>
<reference evidence="1 2" key="1">
    <citation type="submission" date="2016-07" db="EMBL/GenBank/DDBJ databases">
        <title>Pervasive Adenine N6-methylation of Active Genes in Fungi.</title>
        <authorList>
            <consortium name="DOE Joint Genome Institute"/>
            <person name="Mondo S.J."/>
            <person name="Dannebaum R.O."/>
            <person name="Kuo R.C."/>
            <person name="Labutti K."/>
            <person name="Haridas S."/>
            <person name="Kuo A."/>
            <person name="Salamov A."/>
            <person name="Ahrendt S.R."/>
            <person name="Lipzen A."/>
            <person name="Sullivan W."/>
            <person name="Andreopoulos W.B."/>
            <person name="Clum A."/>
            <person name="Lindquist E."/>
            <person name="Daum C."/>
            <person name="Ramamoorthy G.K."/>
            <person name="Gryganskyi A."/>
            <person name="Culley D."/>
            <person name="Magnuson J.K."/>
            <person name="James T.Y."/>
            <person name="O'Malley M.A."/>
            <person name="Stajich J.E."/>
            <person name="Spatafora J.W."/>
            <person name="Visel A."/>
            <person name="Grigoriev I.V."/>
        </authorList>
    </citation>
    <scope>NUCLEOTIDE SEQUENCE [LARGE SCALE GENOMIC DNA]</scope>
    <source>
        <strain evidence="1 2">ATCC 12442</strain>
    </source>
</reference>
<keyword evidence="2" id="KW-1185">Reference proteome</keyword>
<accession>A0A1Y1WGU6</accession>
<dbReference type="OrthoDB" id="5579563at2759"/>
<evidence type="ECO:0000313" key="2">
    <source>
        <dbReference type="Proteomes" id="UP000193922"/>
    </source>
</evidence>
<name>A0A1Y1WGU6_9FUNG</name>
<protein>
    <submittedName>
        <fullName evidence="1">Uncharacterized protein</fullName>
    </submittedName>
</protein>
<dbReference type="GeneID" id="63803108"/>
<organism evidence="1 2">
    <name type="scientific">Linderina pennispora</name>
    <dbReference type="NCBI Taxonomy" id="61395"/>
    <lineage>
        <taxon>Eukaryota</taxon>
        <taxon>Fungi</taxon>
        <taxon>Fungi incertae sedis</taxon>
        <taxon>Zoopagomycota</taxon>
        <taxon>Kickxellomycotina</taxon>
        <taxon>Kickxellomycetes</taxon>
        <taxon>Kickxellales</taxon>
        <taxon>Kickxellaceae</taxon>
        <taxon>Linderina</taxon>
    </lineage>
</organism>
<dbReference type="RefSeq" id="XP_040746121.1">
    <property type="nucleotide sequence ID" value="XM_040886460.1"/>
</dbReference>
<proteinExistence type="predicted"/>
<evidence type="ECO:0000313" key="1">
    <source>
        <dbReference type="EMBL" id="ORX72781.1"/>
    </source>
</evidence>
<dbReference type="EMBL" id="MCFD01000002">
    <property type="protein sequence ID" value="ORX72781.1"/>
    <property type="molecule type" value="Genomic_DNA"/>
</dbReference>
<dbReference type="Proteomes" id="UP000193922">
    <property type="component" value="Unassembled WGS sequence"/>
</dbReference>